<dbReference type="NCBIfam" id="TIGR02396">
    <property type="entry name" value="diverge_rpsU"/>
    <property type="match status" value="1"/>
</dbReference>
<evidence type="ECO:0000256" key="5">
    <source>
        <dbReference type="ARBA" id="ARBA00023121"/>
    </source>
</evidence>
<evidence type="ECO:0000313" key="8">
    <source>
        <dbReference type="EMBL" id="MDQ2089817.1"/>
    </source>
</evidence>
<dbReference type="Gene3D" id="1.10.357.10">
    <property type="entry name" value="Tetracycline Repressor, domain 2"/>
    <property type="match status" value="1"/>
</dbReference>
<dbReference type="AlphaFoldDB" id="A0AAE3WBT4"/>
<keyword evidence="4" id="KW-0809">Transit peptide</keyword>
<dbReference type="EMBL" id="JANHAX010000002">
    <property type="protein sequence ID" value="MDQ2089817.1"/>
    <property type="molecule type" value="Genomic_DNA"/>
</dbReference>
<evidence type="ECO:0000256" key="2">
    <source>
        <dbReference type="ARBA" id="ARBA00010766"/>
    </source>
</evidence>
<reference evidence="8" key="2">
    <citation type="submission" date="2023-02" db="EMBL/GenBank/DDBJ databases">
        <title>'Rhodoalgimonas zhirmunskyi' gen. nov., isolated from a red alga.</title>
        <authorList>
            <person name="Nedashkovskaya O.I."/>
            <person name="Otstavnykh N.Y."/>
            <person name="Bystritskaya E.P."/>
            <person name="Balabanova L.A."/>
            <person name="Isaeva M.P."/>
        </authorList>
    </citation>
    <scope>NUCLEOTIDE SEQUENCE</scope>
    <source>
        <strain evidence="8">KCTC 52189</strain>
    </source>
</reference>
<comment type="caution">
    <text evidence="8">The sequence shown here is derived from an EMBL/GenBank/DDBJ whole genome shotgun (WGS) entry which is preliminary data.</text>
</comment>
<evidence type="ECO:0000256" key="4">
    <source>
        <dbReference type="ARBA" id="ARBA00022946"/>
    </source>
</evidence>
<protein>
    <submittedName>
        <fullName evidence="8">COQ9 family protein</fullName>
    </submittedName>
</protein>
<dbReference type="PANTHER" id="PTHR21427">
    <property type="entry name" value="UBIQUINONE BIOSYNTHESIS PROTEIN COQ9, MITOCHONDRIAL"/>
    <property type="match status" value="1"/>
</dbReference>
<organism evidence="8 9">
    <name type="scientific">Marimonas arenosa</name>
    <dbReference type="NCBI Taxonomy" id="1795305"/>
    <lineage>
        <taxon>Bacteria</taxon>
        <taxon>Pseudomonadati</taxon>
        <taxon>Pseudomonadota</taxon>
        <taxon>Alphaproteobacteria</taxon>
        <taxon>Rhodobacterales</taxon>
        <taxon>Paracoccaceae</taxon>
        <taxon>Marimonas</taxon>
    </lineage>
</organism>
<evidence type="ECO:0000256" key="3">
    <source>
        <dbReference type="ARBA" id="ARBA00022688"/>
    </source>
</evidence>
<dbReference type="Proteomes" id="UP001226762">
    <property type="component" value="Unassembled WGS sequence"/>
</dbReference>
<comment type="pathway">
    <text evidence="1">Cofactor biosynthesis; ubiquinone biosynthesis.</text>
</comment>
<comment type="similarity">
    <text evidence="2">Belongs to the COQ9 family.</text>
</comment>
<evidence type="ECO:0000256" key="1">
    <source>
        <dbReference type="ARBA" id="ARBA00004749"/>
    </source>
</evidence>
<dbReference type="InterPro" id="IPR012762">
    <property type="entry name" value="Ubiq_biosynth_COQ9"/>
</dbReference>
<dbReference type="GO" id="GO:0008289">
    <property type="term" value="F:lipid binding"/>
    <property type="evidence" value="ECO:0007669"/>
    <property type="project" value="UniProtKB-KW"/>
</dbReference>
<reference evidence="8" key="1">
    <citation type="submission" date="2022-07" db="EMBL/GenBank/DDBJ databases">
        <authorList>
            <person name="Otstavnykh N."/>
            <person name="Isaeva M."/>
            <person name="Bystritskaya E."/>
        </authorList>
    </citation>
    <scope>NUCLEOTIDE SEQUENCE</scope>
    <source>
        <strain evidence="8">KCTC 52189</strain>
    </source>
</reference>
<gene>
    <name evidence="8" type="ORF">NO357_07900</name>
</gene>
<name>A0AAE3WBT4_9RHOB</name>
<evidence type="ECO:0000313" key="9">
    <source>
        <dbReference type="Proteomes" id="UP001226762"/>
    </source>
</evidence>
<feature type="domain" description="COQ9 C-terminal" evidence="7">
    <location>
        <begin position="113"/>
        <end position="182"/>
    </location>
</feature>
<dbReference type="RefSeq" id="WP_306735087.1">
    <property type="nucleotide sequence ID" value="NZ_JANHAX010000002.1"/>
</dbReference>
<dbReference type="InterPro" id="IPR013718">
    <property type="entry name" value="COQ9_C"/>
</dbReference>
<dbReference type="PANTHER" id="PTHR21427:SF19">
    <property type="entry name" value="UBIQUINONE BIOSYNTHESIS PROTEIN COQ9, MITOCHONDRIAL"/>
    <property type="match status" value="1"/>
</dbReference>
<keyword evidence="9" id="KW-1185">Reference proteome</keyword>
<proteinExistence type="inferred from homology"/>
<dbReference type="Pfam" id="PF08511">
    <property type="entry name" value="COQ9"/>
    <property type="match status" value="1"/>
</dbReference>
<sequence length="223" mass="25160">MSDAKEKLLDAALSHVPFDGWSDETFNAAIRDTGLAPGLARGLCPRGAVDLAIAYHKRGDRQMVERLAQTDLSALRFRDRIATAVRFRLEAVEDREIVRRGMTLFALPQYGPDGARLLWETADLIWRALGDGSDDINWYTKRATLSGVYSATVLYWLGDDSEDHAATWDFLDRRIGDVMKFEQFKANMRANPGLMRLLKGPLDVLGRIRAPKPHDDMPGSWRQ</sequence>
<keyword evidence="5" id="KW-0446">Lipid-binding</keyword>
<comment type="function">
    <text evidence="6">Membrane-associated protein that warps the membrane surface to access and bind aromatic isoprenes with high specificity, including ubiquinone (CoQ) isoprene intermediates and presents them directly to COQ7, therefore facilitating the COQ7-mediated hydroxylase step. Participates in the biosynthesis of coenzyme Q, also named ubiquinone, an essential lipid-soluble electron transporter for aerobic cellular respiration.</text>
</comment>
<keyword evidence="3" id="KW-0831">Ubiquinone biosynthesis</keyword>
<evidence type="ECO:0000256" key="6">
    <source>
        <dbReference type="ARBA" id="ARBA00058104"/>
    </source>
</evidence>
<dbReference type="GO" id="GO:0006744">
    <property type="term" value="P:ubiquinone biosynthetic process"/>
    <property type="evidence" value="ECO:0007669"/>
    <property type="project" value="UniProtKB-KW"/>
</dbReference>
<accession>A0AAE3WBT4</accession>
<evidence type="ECO:0000259" key="7">
    <source>
        <dbReference type="Pfam" id="PF08511"/>
    </source>
</evidence>